<evidence type="ECO:0000313" key="16">
    <source>
        <dbReference type="Proteomes" id="UP000242881"/>
    </source>
</evidence>
<keyword evidence="8" id="KW-0443">Lipid metabolism</keyword>
<organism evidence="15 16">
    <name type="scientific">Calditerrivibrio nitroreducens</name>
    <dbReference type="NCBI Taxonomy" id="477976"/>
    <lineage>
        <taxon>Bacteria</taxon>
        <taxon>Pseudomonadati</taxon>
        <taxon>Deferribacterota</taxon>
        <taxon>Deferribacteres</taxon>
        <taxon>Deferribacterales</taxon>
        <taxon>Calditerrivibrionaceae</taxon>
    </lineage>
</organism>
<name>A0A2J6WPT0_9BACT</name>
<dbReference type="PANTHER" id="PTHR21248:SF22">
    <property type="entry name" value="PHOSPHOLIPASE D"/>
    <property type="match status" value="1"/>
</dbReference>
<dbReference type="InterPro" id="IPR001736">
    <property type="entry name" value="PLipase_D/transphosphatidylase"/>
</dbReference>
<keyword evidence="11" id="KW-1208">Phospholipid metabolism</keyword>
<evidence type="ECO:0000256" key="4">
    <source>
        <dbReference type="ARBA" id="ARBA00022679"/>
    </source>
</evidence>
<dbReference type="CDD" id="cd09112">
    <property type="entry name" value="PLDc_CLS_2"/>
    <property type="match status" value="1"/>
</dbReference>
<keyword evidence="4" id="KW-0808">Transferase</keyword>
<evidence type="ECO:0000256" key="6">
    <source>
        <dbReference type="ARBA" id="ARBA00022737"/>
    </source>
</evidence>
<feature type="transmembrane region" description="Helical" evidence="13">
    <location>
        <begin position="6"/>
        <end position="24"/>
    </location>
</feature>
<dbReference type="AlphaFoldDB" id="A0A2J6WPT0"/>
<dbReference type="EC" id="2.7.8.-" evidence="12"/>
<evidence type="ECO:0000259" key="14">
    <source>
        <dbReference type="PROSITE" id="PS50035"/>
    </source>
</evidence>
<proteinExistence type="predicted"/>
<dbReference type="PROSITE" id="PS50035">
    <property type="entry name" value="PLD"/>
    <property type="match status" value="2"/>
</dbReference>
<dbReference type="SMART" id="SM00155">
    <property type="entry name" value="PLDc"/>
    <property type="match status" value="2"/>
</dbReference>
<dbReference type="EMBL" id="PNIN01000023">
    <property type="protein sequence ID" value="PMP72365.1"/>
    <property type="molecule type" value="Genomic_DNA"/>
</dbReference>
<dbReference type="InterPro" id="IPR025202">
    <property type="entry name" value="PLD-like_dom"/>
</dbReference>
<feature type="domain" description="PLD phosphodiesterase" evidence="14">
    <location>
        <begin position="376"/>
        <end position="403"/>
    </location>
</feature>
<protein>
    <recommendedName>
        <fullName evidence="12">Cardiolipin synthase</fullName>
        <ecNumber evidence="12">2.7.8.-</ecNumber>
    </recommendedName>
</protein>
<comment type="subcellular location">
    <subcellularLocation>
        <location evidence="1">Cell membrane</location>
        <topology evidence="1">Multi-pass membrane protein</topology>
    </subcellularLocation>
</comment>
<evidence type="ECO:0000256" key="5">
    <source>
        <dbReference type="ARBA" id="ARBA00022692"/>
    </source>
</evidence>
<dbReference type="GO" id="GO:0005886">
    <property type="term" value="C:plasma membrane"/>
    <property type="evidence" value="ECO:0007669"/>
    <property type="project" value="UniProtKB-SubCell"/>
</dbReference>
<keyword evidence="2" id="KW-1003">Cell membrane</keyword>
<dbReference type="Gene3D" id="3.30.870.10">
    <property type="entry name" value="Endonuclease Chain A"/>
    <property type="match status" value="2"/>
</dbReference>
<dbReference type="Pfam" id="PF13396">
    <property type="entry name" value="PLDc_N"/>
    <property type="match status" value="1"/>
</dbReference>
<accession>A0A2J6WPT0</accession>
<dbReference type="InterPro" id="IPR027379">
    <property type="entry name" value="CLS_N"/>
</dbReference>
<keyword evidence="10" id="KW-0594">Phospholipid biosynthesis</keyword>
<dbReference type="Proteomes" id="UP000242881">
    <property type="component" value="Unassembled WGS sequence"/>
</dbReference>
<feature type="transmembrane region" description="Helical" evidence="13">
    <location>
        <begin position="36"/>
        <end position="54"/>
    </location>
</feature>
<sequence>MKITILIIEYIFQIVALFLILMILSGRRDARATFSWILTLIFLPVFGVIFYVLIGNPRLKRLINVKLKKSFLIKRENYDYSKLTNNDFCNKVCTITKKHPVSIKSIELLGGASKYVRLSQDIIEAKKIILLEYYIIDPDEMGEFFINLLIHKLEEGVKVYILYDGVGSMTFHYSNLLKRFKKAGGNTAVFLPLSFKTLSLVNFRNHRKIAIIDGRICYTGGVNIGDDYLGKLAGKDEWIDCHVRLTGNVVFEFEKIFCEDWYYATNHDISNDLILYTENIDTNLYTHVIPSGADQDINYIYESLLSVFISAKKSITIITPYFVPDETIVNILRNISMLGIEVTVIVPGKNNHPIVGAAGRSYYEELVEAGVKIYETKYMLHSKLIIVDRNFVSIGTVNMDNRSMKLNFEVSLLIYSQDFAGHVLNLASEYTSISKKIDSDYLRRKPKYEKLFEGVCRVFSPLL</sequence>
<dbReference type="Pfam" id="PF13091">
    <property type="entry name" value="PLDc_2"/>
    <property type="match status" value="2"/>
</dbReference>
<dbReference type="PANTHER" id="PTHR21248">
    <property type="entry name" value="CARDIOLIPIN SYNTHASE"/>
    <property type="match status" value="1"/>
</dbReference>
<dbReference type="InterPro" id="IPR022924">
    <property type="entry name" value="Cardiolipin_synthase"/>
</dbReference>
<keyword evidence="6" id="KW-0677">Repeat</keyword>
<evidence type="ECO:0000313" key="15">
    <source>
        <dbReference type="EMBL" id="PMP72365.1"/>
    </source>
</evidence>
<evidence type="ECO:0000256" key="11">
    <source>
        <dbReference type="ARBA" id="ARBA00023264"/>
    </source>
</evidence>
<evidence type="ECO:0000256" key="8">
    <source>
        <dbReference type="ARBA" id="ARBA00023098"/>
    </source>
</evidence>
<evidence type="ECO:0000256" key="9">
    <source>
        <dbReference type="ARBA" id="ARBA00023136"/>
    </source>
</evidence>
<evidence type="ECO:0000256" key="1">
    <source>
        <dbReference type="ARBA" id="ARBA00004651"/>
    </source>
</evidence>
<dbReference type="GO" id="GO:0008808">
    <property type="term" value="F:cardiolipin synthase activity"/>
    <property type="evidence" value="ECO:0007669"/>
    <property type="project" value="UniProtKB-UniRule"/>
</dbReference>
<gene>
    <name evidence="15" type="primary">cls</name>
    <name evidence="15" type="ORF">C0187_01680</name>
</gene>
<keyword evidence="9 13" id="KW-0472">Membrane</keyword>
<dbReference type="GO" id="GO:0032049">
    <property type="term" value="P:cardiolipin biosynthetic process"/>
    <property type="evidence" value="ECO:0007669"/>
    <property type="project" value="UniProtKB-UniRule"/>
</dbReference>
<dbReference type="SUPFAM" id="SSF56024">
    <property type="entry name" value="Phospholipase D/nuclease"/>
    <property type="match status" value="2"/>
</dbReference>
<comment type="caution">
    <text evidence="15">The sequence shown here is derived from an EMBL/GenBank/DDBJ whole genome shotgun (WGS) entry which is preliminary data.</text>
</comment>
<evidence type="ECO:0000256" key="10">
    <source>
        <dbReference type="ARBA" id="ARBA00023209"/>
    </source>
</evidence>
<keyword evidence="3" id="KW-0444">Lipid biosynthesis</keyword>
<evidence type="ECO:0000256" key="13">
    <source>
        <dbReference type="SAM" id="Phobius"/>
    </source>
</evidence>
<dbReference type="CDD" id="cd09110">
    <property type="entry name" value="PLDc_CLS_1"/>
    <property type="match status" value="1"/>
</dbReference>
<keyword evidence="5 13" id="KW-0812">Transmembrane</keyword>
<feature type="domain" description="PLD phosphodiesterase" evidence="14">
    <location>
        <begin position="201"/>
        <end position="228"/>
    </location>
</feature>
<evidence type="ECO:0000256" key="7">
    <source>
        <dbReference type="ARBA" id="ARBA00022989"/>
    </source>
</evidence>
<evidence type="ECO:0000256" key="2">
    <source>
        <dbReference type="ARBA" id="ARBA00022475"/>
    </source>
</evidence>
<evidence type="ECO:0000256" key="3">
    <source>
        <dbReference type="ARBA" id="ARBA00022516"/>
    </source>
</evidence>
<evidence type="ECO:0000256" key="12">
    <source>
        <dbReference type="NCBIfam" id="TIGR04265"/>
    </source>
</evidence>
<keyword evidence="7 13" id="KW-1133">Transmembrane helix</keyword>
<dbReference type="NCBIfam" id="TIGR04265">
    <property type="entry name" value="bac_cardiolipin"/>
    <property type="match status" value="1"/>
</dbReference>
<reference evidence="15 16" key="1">
    <citation type="submission" date="2018-01" db="EMBL/GenBank/DDBJ databases">
        <title>Metagenomic assembled genomes from two thermal pools in the Uzon Caldera, Kamchatka, Russia.</title>
        <authorList>
            <person name="Wilkins L."/>
            <person name="Ettinger C."/>
        </authorList>
    </citation>
    <scope>NUCLEOTIDE SEQUENCE [LARGE SCALE GENOMIC DNA]</scope>
    <source>
        <strain evidence="15">ZAV-05</strain>
    </source>
</reference>